<dbReference type="Gene3D" id="3.10.20.30">
    <property type="match status" value="1"/>
</dbReference>
<dbReference type="GO" id="GO:0005524">
    <property type="term" value="F:ATP binding"/>
    <property type="evidence" value="ECO:0007669"/>
    <property type="project" value="UniProtKB-KW"/>
</dbReference>
<evidence type="ECO:0000313" key="6">
    <source>
        <dbReference type="EMBL" id="ACI17208.1"/>
    </source>
</evidence>
<dbReference type="RefSeq" id="WP_012543860.1">
    <property type="nucleotide sequence ID" value="NC_011295.1"/>
</dbReference>
<comment type="cofactor">
    <cofactor evidence="1">
        <name>Mg(2+)</name>
        <dbReference type="ChEBI" id="CHEBI:18420"/>
    </cofactor>
</comment>
<dbReference type="CDD" id="cd04867">
    <property type="entry name" value="TGS_YchF_OLA1"/>
    <property type="match status" value="1"/>
</dbReference>
<dbReference type="Proteomes" id="UP000001732">
    <property type="component" value="Chromosome"/>
</dbReference>
<reference evidence="7" key="1">
    <citation type="submission" date="2008-08" db="EMBL/GenBank/DDBJ databases">
        <title>The complete genome sequence of Coprothermobacter proteolyticus strain ATCC 5245 / DSM 5265 / BT.</title>
        <authorList>
            <person name="Dodson R.J."/>
            <person name="Durkin A.S."/>
            <person name="Wu M."/>
            <person name="Eisen J."/>
            <person name="Sutton G."/>
        </authorList>
    </citation>
    <scope>NUCLEOTIDE SEQUENCE [LARGE SCALE GENOMIC DNA]</scope>
    <source>
        <strain evidence="7">ATCC 35245 / DSM 5265 / OCM 4 / BT</strain>
    </source>
</reference>
<dbReference type="GO" id="GO:0046872">
    <property type="term" value="F:metal ion binding"/>
    <property type="evidence" value="ECO:0007669"/>
    <property type="project" value="UniProtKB-KW"/>
</dbReference>
<proteinExistence type="predicted"/>
<dbReference type="SUPFAM" id="SSF81271">
    <property type="entry name" value="TGS-like"/>
    <property type="match status" value="1"/>
</dbReference>
<evidence type="ECO:0000259" key="5">
    <source>
        <dbReference type="PROSITE" id="PS51880"/>
    </source>
</evidence>
<accession>B5Y9Z6</accession>
<dbReference type="Gene3D" id="1.10.150.300">
    <property type="entry name" value="TGS-like domain"/>
    <property type="match status" value="1"/>
</dbReference>
<dbReference type="FunFam" id="3.10.20.30:FF:000001">
    <property type="entry name" value="Ribosome-binding ATPase YchF"/>
    <property type="match status" value="1"/>
</dbReference>
<protein>
    <submittedName>
        <fullName evidence="6">GTP-dependent nucleic acid-binding protein EngD</fullName>
    </submittedName>
</protein>
<dbReference type="InterPro" id="IPR023192">
    <property type="entry name" value="TGS-like_dom_sf"/>
</dbReference>
<dbReference type="Gene3D" id="3.40.50.300">
    <property type="entry name" value="P-loop containing nucleotide triphosphate hydrolases"/>
    <property type="match status" value="1"/>
</dbReference>
<keyword evidence="4" id="KW-0067">ATP-binding</keyword>
<dbReference type="InterPro" id="IPR006073">
    <property type="entry name" value="GTP-bd"/>
</dbReference>
<dbReference type="KEGG" id="cpo:COPRO5265_1291"/>
<keyword evidence="2" id="KW-0479">Metal-binding</keyword>
<evidence type="ECO:0000256" key="4">
    <source>
        <dbReference type="ARBA" id="ARBA00022840"/>
    </source>
</evidence>
<dbReference type="HOGENOM" id="CLU_018395_0_1_9"/>
<dbReference type="PROSITE" id="PS51880">
    <property type="entry name" value="TGS"/>
    <property type="match status" value="1"/>
</dbReference>
<evidence type="ECO:0000313" key="7">
    <source>
        <dbReference type="Proteomes" id="UP000001732"/>
    </source>
</evidence>
<dbReference type="eggNOG" id="COG0012">
    <property type="taxonomic scope" value="Bacteria"/>
</dbReference>
<dbReference type="NCBIfam" id="TIGR00092">
    <property type="entry name" value="redox-regulated ATPase YchF"/>
    <property type="match status" value="1"/>
</dbReference>
<sequence length="344" mass="38192">MEVGIVGLPLCGKTTLFKALTGNKIPVKDKEINMGAALVPDERVDALAAVFKSKKVVYASINVVDMPGVDPDDRKSTSRFLEGARSVDALVHVVRGFESDLVPHPMGRINPKEDAEILDTELIFADMEMAEKRLSAKKIPQEEKVLLDKASKVLEQEQLLVYGDSLTEEEKEQLKKMGFVTARPQMYVLNIEESTSKSLIDDFTMFAHEKGRLSLVVNAELESEISSLEPGEQKAFLEEYGIAEPAVVRLAKTLYDLLGLQSFLTAGEKEARAWTVKKGATAVEAAGVIHSDIARGFIRAEVVNWQDLVKVGGWKEAQQAGLVRLERKDYIIQEGDVLYFRFHV</sequence>
<dbReference type="InterPro" id="IPR004396">
    <property type="entry name" value="ATPase_YchF/OLA1"/>
</dbReference>
<reference evidence="6 7" key="2">
    <citation type="journal article" date="2014" name="Genome Announc.">
        <title>Complete Genome Sequence of Coprothermobacter proteolyticus DSM 5265.</title>
        <authorList>
            <person name="Alexiev A."/>
            <person name="Coil D.A."/>
            <person name="Badger J.H."/>
            <person name="Enticknap J."/>
            <person name="Ward N."/>
            <person name="Robb F.T."/>
            <person name="Eisen J.A."/>
        </authorList>
    </citation>
    <scope>NUCLEOTIDE SEQUENCE [LARGE SCALE GENOMIC DNA]</scope>
    <source>
        <strain evidence="7">ATCC 35245 / DSM 5265 / OCM 4 / BT</strain>
    </source>
</reference>
<keyword evidence="7" id="KW-1185">Reference proteome</keyword>
<dbReference type="OrthoDB" id="9807318at2"/>
<dbReference type="PANTHER" id="PTHR23305:SF18">
    <property type="entry name" value="OBG-TYPE G DOMAIN-CONTAINING PROTEIN"/>
    <property type="match status" value="1"/>
</dbReference>
<evidence type="ECO:0000256" key="2">
    <source>
        <dbReference type="ARBA" id="ARBA00022723"/>
    </source>
</evidence>
<dbReference type="STRING" id="309798.COPRO5265_1291"/>
<organism evidence="6 7">
    <name type="scientific">Coprothermobacter proteolyticus (strain ATCC 35245 / DSM 5265 / OCM 4 / BT)</name>
    <dbReference type="NCBI Taxonomy" id="309798"/>
    <lineage>
        <taxon>Bacteria</taxon>
        <taxon>Pseudomonadati</taxon>
        <taxon>Coprothermobacterota</taxon>
        <taxon>Coprothermobacteria</taxon>
        <taxon>Coprothermobacterales</taxon>
        <taxon>Coprothermobacteraceae</taxon>
        <taxon>Coprothermobacter</taxon>
    </lineage>
</organism>
<dbReference type="PIRSF" id="PIRSF006641">
    <property type="entry name" value="CHP00092"/>
    <property type="match status" value="1"/>
</dbReference>
<dbReference type="Pfam" id="PF06071">
    <property type="entry name" value="YchF-GTPase_C"/>
    <property type="match status" value="1"/>
</dbReference>
<dbReference type="EMBL" id="CP001145">
    <property type="protein sequence ID" value="ACI17208.1"/>
    <property type="molecule type" value="Genomic_DNA"/>
</dbReference>
<name>B5Y9Z6_COPPD</name>
<dbReference type="GO" id="GO:0016887">
    <property type="term" value="F:ATP hydrolysis activity"/>
    <property type="evidence" value="ECO:0007669"/>
    <property type="project" value="InterPro"/>
</dbReference>
<dbReference type="Pfam" id="PF01926">
    <property type="entry name" value="MMR_HSR1"/>
    <property type="match status" value="1"/>
</dbReference>
<dbReference type="AlphaFoldDB" id="B5Y9Z6"/>
<dbReference type="InterPro" id="IPR004095">
    <property type="entry name" value="TGS"/>
</dbReference>
<evidence type="ECO:0000256" key="3">
    <source>
        <dbReference type="ARBA" id="ARBA00022741"/>
    </source>
</evidence>
<gene>
    <name evidence="6" type="ordered locus">COPRO5265_1291</name>
</gene>
<dbReference type="InterPro" id="IPR013029">
    <property type="entry name" value="YchF_C"/>
</dbReference>
<dbReference type="GO" id="GO:0005525">
    <property type="term" value="F:GTP binding"/>
    <property type="evidence" value="ECO:0007669"/>
    <property type="project" value="InterPro"/>
</dbReference>
<dbReference type="GO" id="GO:0005737">
    <property type="term" value="C:cytoplasm"/>
    <property type="evidence" value="ECO:0007669"/>
    <property type="project" value="TreeGrafter"/>
</dbReference>
<dbReference type="InterPro" id="IPR012675">
    <property type="entry name" value="Beta-grasp_dom_sf"/>
</dbReference>
<evidence type="ECO:0000256" key="1">
    <source>
        <dbReference type="ARBA" id="ARBA00001946"/>
    </source>
</evidence>
<feature type="domain" description="TGS" evidence="5">
    <location>
        <begin position="259"/>
        <end position="342"/>
    </location>
</feature>
<keyword evidence="3" id="KW-0547">Nucleotide-binding</keyword>
<dbReference type="PRINTS" id="PR00326">
    <property type="entry name" value="GTP1OBG"/>
</dbReference>
<dbReference type="PANTHER" id="PTHR23305">
    <property type="entry name" value="OBG GTPASE FAMILY"/>
    <property type="match status" value="1"/>
</dbReference>
<dbReference type="InterPro" id="IPR027417">
    <property type="entry name" value="P-loop_NTPase"/>
</dbReference>
<dbReference type="InterPro" id="IPR012676">
    <property type="entry name" value="TGS-like"/>
</dbReference>
<dbReference type="SUPFAM" id="SSF52540">
    <property type="entry name" value="P-loop containing nucleoside triphosphate hydrolases"/>
    <property type="match status" value="1"/>
</dbReference>